<evidence type="ECO:0000256" key="7">
    <source>
        <dbReference type="PIRSR" id="PIRSR602187-50"/>
    </source>
</evidence>
<dbReference type="KEGG" id="apb:SAR116_2464"/>
<dbReference type="Gene3D" id="3.30.70.120">
    <property type="match status" value="1"/>
</dbReference>
<dbReference type="Proteomes" id="UP000007460">
    <property type="component" value="Chromosome"/>
</dbReference>
<keyword evidence="4" id="KW-0547">Nucleotide-binding</keyword>
<evidence type="ECO:0000256" key="2">
    <source>
        <dbReference type="ARBA" id="ARBA00015681"/>
    </source>
</evidence>
<feature type="modified residue" description="O-UMP-tyrosine" evidence="7">
    <location>
        <position position="51"/>
    </location>
</feature>
<comment type="subunit">
    <text evidence="1">Homotrimer.</text>
</comment>
<proteinExistence type="inferred from homology"/>
<dbReference type="eggNOG" id="COG0347">
    <property type="taxonomic scope" value="Bacteria"/>
</dbReference>
<dbReference type="Pfam" id="PF00543">
    <property type="entry name" value="P-II"/>
    <property type="match status" value="1"/>
</dbReference>
<dbReference type="PROSITE" id="PS00638">
    <property type="entry name" value="PII_GLNB_CTER"/>
    <property type="match status" value="1"/>
</dbReference>
<evidence type="ECO:0000256" key="4">
    <source>
        <dbReference type="ARBA" id="ARBA00022741"/>
    </source>
</evidence>
<dbReference type="InterPro" id="IPR002187">
    <property type="entry name" value="N-reg_PII"/>
</dbReference>
<dbReference type="PRINTS" id="PR00340">
    <property type="entry name" value="PIIGLNB"/>
</dbReference>
<dbReference type="InterPro" id="IPR015867">
    <property type="entry name" value="N-reg_PII/ATP_PRibTrfase_C"/>
</dbReference>
<dbReference type="InterPro" id="IPR002332">
    <property type="entry name" value="N-reg_PII_urydylation_site"/>
</dbReference>
<comment type="similarity">
    <text evidence="8">Belongs to the P(II) protein family.</text>
</comment>
<dbReference type="EMBL" id="CP001751">
    <property type="protein sequence ID" value="ADE40707.1"/>
    <property type="molecule type" value="Genomic_DNA"/>
</dbReference>
<dbReference type="InterPro" id="IPR017918">
    <property type="entry name" value="N-reg_PII_CS"/>
</dbReference>
<dbReference type="STRING" id="488538.SAR116_2464"/>
<dbReference type="OrthoDB" id="9802729at2"/>
<keyword evidence="5" id="KW-0805">Transcription regulation</keyword>
<name>D5BQI9_PUNMI</name>
<keyword evidence="3 7" id="KW-0597">Phosphoprotein</keyword>
<keyword evidence="9" id="KW-0548">Nucleotidyltransferase</keyword>
<evidence type="ECO:0000256" key="6">
    <source>
        <dbReference type="ARBA" id="ARBA00023163"/>
    </source>
</evidence>
<dbReference type="PANTHER" id="PTHR30115:SF11">
    <property type="entry name" value="NITROGEN REGULATORY PROTEIN P-II HOMOLOG"/>
    <property type="match status" value="1"/>
</dbReference>
<sequence length="112" mass="12006">MKYIVAIIQPSRLTAVHEALVAVGVEGLTSSEVQGYGRQKGKSEIYRGAEYTVHFLPKVKIELAVSAEMADKAVEAIKSVSATGKIGDGKIFILNLEDAMRIRTGETGVDAL</sequence>
<dbReference type="PROSITE" id="PS51343">
    <property type="entry name" value="PII_GLNB_DOM"/>
    <property type="match status" value="1"/>
</dbReference>
<evidence type="ECO:0000256" key="8">
    <source>
        <dbReference type="RuleBase" id="RU003936"/>
    </source>
</evidence>
<protein>
    <recommendedName>
        <fullName evidence="2">Nitrogen regulatory protein P-II</fullName>
    </recommendedName>
</protein>
<dbReference type="GO" id="GO:0005829">
    <property type="term" value="C:cytosol"/>
    <property type="evidence" value="ECO:0007669"/>
    <property type="project" value="TreeGrafter"/>
</dbReference>
<evidence type="ECO:0000313" key="9">
    <source>
        <dbReference type="EMBL" id="ADE40707.1"/>
    </source>
</evidence>
<evidence type="ECO:0000313" key="10">
    <source>
        <dbReference type="Proteomes" id="UP000007460"/>
    </source>
</evidence>
<dbReference type="PANTHER" id="PTHR30115">
    <property type="entry name" value="NITROGEN REGULATORY PROTEIN P-II"/>
    <property type="match status" value="1"/>
</dbReference>
<dbReference type="PROSITE" id="PS00496">
    <property type="entry name" value="PII_GLNB_UMP"/>
    <property type="match status" value="1"/>
</dbReference>
<keyword evidence="6" id="KW-0804">Transcription</keyword>
<evidence type="ECO:0000256" key="5">
    <source>
        <dbReference type="ARBA" id="ARBA00023015"/>
    </source>
</evidence>
<dbReference type="GO" id="GO:0005524">
    <property type="term" value="F:ATP binding"/>
    <property type="evidence" value="ECO:0007669"/>
    <property type="project" value="TreeGrafter"/>
</dbReference>
<dbReference type="InterPro" id="IPR011322">
    <property type="entry name" value="N-reg_PII-like_a/b"/>
</dbReference>
<dbReference type="HOGENOM" id="CLU_082268_0_0_5"/>
<dbReference type="GO" id="GO:0016779">
    <property type="term" value="F:nucleotidyltransferase activity"/>
    <property type="evidence" value="ECO:0007669"/>
    <property type="project" value="UniProtKB-KW"/>
</dbReference>
<dbReference type="GO" id="GO:0006808">
    <property type="term" value="P:regulation of nitrogen utilization"/>
    <property type="evidence" value="ECO:0007669"/>
    <property type="project" value="InterPro"/>
</dbReference>
<evidence type="ECO:0000256" key="3">
    <source>
        <dbReference type="ARBA" id="ARBA00022553"/>
    </source>
</evidence>
<dbReference type="SUPFAM" id="SSF54913">
    <property type="entry name" value="GlnB-like"/>
    <property type="match status" value="1"/>
</dbReference>
<gene>
    <name evidence="9" type="ordered locus">SAR116_2464</name>
</gene>
<accession>D5BQI9</accession>
<dbReference type="RefSeq" id="WP_013047333.1">
    <property type="nucleotide sequence ID" value="NC_014010.1"/>
</dbReference>
<keyword evidence="10" id="KW-1185">Reference proteome</keyword>
<dbReference type="SMART" id="SM00938">
    <property type="entry name" value="P-II"/>
    <property type="match status" value="1"/>
</dbReference>
<evidence type="ECO:0000256" key="1">
    <source>
        <dbReference type="ARBA" id="ARBA00011233"/>
    </source>
</evidence>
<keyword evidence="9" id="KW-0808">Transferase</keyword>
<dbReference type="AlphaFoldDB" id="D5BQI9"/>
<reference evidence="9 10" key="1">
    <citation type="journal article" date="2010" name="J. Bacteriol.">
        <title>Complete genome sequence of "Candidatus Puniceispirillum marinum" IMCC1322, a representative of the SAR116 clade in the Alphaproteobacteria.</title>
        <authorList>
            <person name="Oh H.M."/>
            <person name="Kwon K.K."/>
            <person name="Kang I."/>
            <person name="Kang S.G."/>
            <person name="Lee J.H."/>
            <person name="Kim S.J."/>
            <person name="Cho J.C."/>
        </authorList>
    </citation>
    <scope>NUCLEOTIDE SEQUENCE [LARGE SCALE GENOMIC DNA]</scope>
    <source>
        <strain evidence="9 10">IMCC1322</strain>
    </source>
</reference>
<organism evidence="9 10">
    <name type="scientific">Puniceispirillum marinum (strain IMCC1322)</name>
    <dbReference type="NCBI Taxonomy" id="488538"/>
    <lineage>
        <taxon>Bacteria</taxon>
        <taxon>Pseudomonadati</taxon>
        <taxon>Pseudomonadota</taxon>
        <taxon>Alphaproteobacteria</taxon>
        <taxon>Candidatus Puniceispirillales</taxon>
        <taxon>Candidatus Puniceispirillaceae</taxon>
        <taxon>Candidatus Puniceispirillum</taxon>
    </lineage>
</organism>
<dbReference type="GO" id="GO:0030234">
    <property type="term" value="F:enzyme regulator activity"/>
    <property type="evidence" value="ECO:0007669"/>
    <property type="project" value="InterPro"/>
</dbReference>